<dbReference type="Gramene" id="TraesRN3B0101380700.1">
    <property type="protein sequence ID" value="TraesRN3B0101380700.1"/>
    <property type="gene ID" value="TraesRN3B0101380700"/>
</dbReference>
<dbReference type="EnsemblPlants" id="TraesCS3B02G552200.1">
    <property type="protein sequence ID" value="TraesCS3B02G552200.1"/>
    <property type="gene ID" value="TraesCS3B02G552200"/>
</dbReference>
<keyword evidence="1" id="KW-0732">Signal</keyword>
<keyword evidence="4" id="KW-1185">Reference proteome</keyword>
<dbReference type="Gramene" id="TraesCS3B02G552200.1">
    <property type="protein sequence ID" value="TraesCS3B02G552200.1"/>
    <property type="gene ID" value="TraesCS3B02G552200"/>
</dbReference>
<evidence type="ECO:0000313" key="4">
    <source>
        <dbReference type="Proteomes" id="UP000019116"/>
    </source>
</evidence>
<dbReference type="AlphaFoldDB" id="A0A077S842"/>
<feature type="signal peptide" evidence="1">
    <location>
        <begin position="1"/>
        <end position="24"/>
    </location>
</feature>
<feature type="domain" description="GPI-anchored protein LLG1-like" evidence="2">
    <location>
        <begin position="53"/>
        <end position="129"/>
    </location>
</feature>
<sequence length="168" mass="17701">MALTRGFIFLFPVAVLAGLAFASASPLMSDSVLQASTGSTGRSLLQTNNGCPMSFESQNYTIITSRCKAPQYPPKECCDAFKEFACPFAVYINNQSTNCADAMFSYINLHGSYPAGLFGTECVKGKEGVSCEGVPGKHAGVPSGARRVQGSSRSLVPILCGLGALLFH</sequence>
<reference evidence="3" key="2">
    <citation type="submission" date="2018-10" db="UniProtKB">
        <authorList>
            <consortium name="EnsemblPlants"/>
        </authorList>
    </citation>
    <scope>IDENTIFICATION</scope>
</reference>
<evidence type="ECO:0000313" key="3">
    <source>
        <dbReference type="EnsemblPlants" id="TraesCS3B02G552200.1"/>
    </source>
</evidence>
<dbReference type="Proteomes" id="UP000019116">
    <property type="component" value="Chromosome 3B"/>
</dbReference>
<dbReference type="PANTHER" id="PTHR31533">
    <property type="entry name" value="GPI-ANCHORED PROTEIN LLG1-RELATED-RELATED"/>
    <property type="match status" value="1"/>
</dbReference>
<dbReference type="InterPro" id="IPR058888">
    <property type="entry name" value="LLG1-like"/>
</dbReference>
<dbReference type="Gramene" id="TraesCS3B03G1374300.1">
    <property type="protein sequence ID" value="TraesCS3B03G1374300.1.CDS"/>
    <property type="gene ID" value="TraesCS3B03G1374300"/>
</dbReference>
<dbReference type="InterPro" id="IPR039307">
    <property type="entry name" value="LORELEI-like"/>
</dbReference>
<name>A0A077S842_WHEAT</name>
<reference evidence="3" key="1">
    <citation type="submission" date="2018-08" db="EMBL/GenBank/DDBJ databases">
        <authorList>
            <person name="Rossello M."/>
        </authorList>
    </citation>
    <scope>NUCLEOTIDE SEQUENCE [LARGE SCALE GENOMIC DNA]</scope>
    <source>
        <strain evidence="3">cv. Chinese Spring</strain>
    </source>
</reference>
<proteinExistence type="predicted"/>
<dbReference type="Gramene" id="TraesMAC3B03G01772510.1">
    <property type="protein sequence ID" value="TraesMAC3B03G01772510.1"/>
    <property type="gene ID" value="TraesMAC3B03G01772510"/>
</dbReference>
<evidence type="ECO:0000259" key="2">
    <source>
        <dbReference type="Pfam" id="PF26578"/>
    </source>
</evidence>
<evidence type="ECO:0000256" key="1">
    <source>
        <dbReference type="SAM" id="SignalP"/>
    </source>
</evidence>
<dbReference type="Gramene" id="TraesARI3B03G01802640.1">
    <property type="protein sequence ID" value="TraesARI3B03G01802640.1"/>
    <property type="gene ID" value="TraesARI3B03G01802640"/>
</dbReference>
<dbReference type="Gramene" id="TraesSTA3B03G01761780.1">
    <property type="protein sequence ID" value="TraesSTA3B03G01761780.1"/>
    <property type="gene ID" value="TraesSTA3B03G01761780"/>
</dbReference>
<dbReference type="STRING" id="4565.A0A077S842"/>
<dbReference type="OrthoDB" id="585255at2759"/>
<protein>
    <recommendedName>
        <fullName evidence="2">GPI-anchored protein LLG1-like domain-containing protein</fullName>
    </recommendedName>
</protein>
<accession>A0A077S842</accession>
<dbReference type="Gramene" id="TraesLDM3B03G01770620.1">
    <property type="protein sequence ID" value="TraesLDM3B03G01770620.1"/>
    <property type="gene ID" value="TraesLDM3B03G01770620"/>
</dbReference>
<dbReference type="Pfam" id="PF26578">
    <property type="entry name" value="LLG1"/>
    <property type="match status" value="1"/>
</dbReference>
<dbReference type="Gramene" id="TraesCAD_scaffold_139527_01G000100.1">
    <property type="protein sequence ID" value="TraesCAD_scaffold_139527_01G000100.1"/>
    <property type="gene ID" value="TraesCAD_scaffold_139527_01G000100"/>
</dbReference>
<dbReference type="Gramene" id="TraesNOR3B03G01797070.1">
    <property type="protein sequence ID" value="TraesNOR3B03G01797070.1"/>
    <property type="gene ID" value="TraesNOR3B03G01797070"/>
</dbReference>
<dbReference type="Gramene" id="TraesWEE_scaffold_110958_01G000200.1">
    <property type="protein sequence ID" value="TraesWEE_scaffold_110958_01G000200.1"/>
    <property type="gene ID" value="TraesWEE_scaffold_110958_01G000200"/>
</dbReference>
<dbReference type="Gramene" id="TraesSYM3B03G01796020.1">
    <property type="protein sequence ID" value="TraesSYM3B03G01796020.1"/>
    <property type="gene ID" value="TraesSYM3B03G01796020"/>
</dbReference>
<organism evidence="3">
    <name type="scientific">Triticum aestivum</name>
    <name type="common">Wheat</name>
    <dbReference type="NCBI Taxonomy" id="4565"/>
    <lineage>
        <taxon>Eukaryota</taxon>
        <taxon>Viridiplantae</taxon>
        <taxon>Streptophyta</taxon>
        <taxon>Embryophyta</taxon>
        <taxon>Tracheophyta</taxon>
        <taxon>Spermatophyta</taxon>
        <taxon>Magnoliopsida</taxon>
        <taxon>Liliopsida</taxon>
        <taxon>Poales</taxon>
        <taxon>Poaceae</taxon>
        <taxon>BOP clade</taxon>
        <taxon>Pooideae</taxon>
        <taxon>Triticodae</taxon>
        <taxon>Triticeae</taxon>
        <taxon>Triticinae</taxon>
        <taxon>Triticum</taxon>
    </lineage>
</organism>
<dbReference type="PANTHER" id="PTHR31533:SF16">
    <property type="entry name" value="GPI-ANCHORED PROTEIN"/>
    <property type="match status" value="1"/>
</dbReference>
<dbReference type="Gramene" id="TraesLAC3B03G01714120.1">
    <property type="protein sequence ID" value="TraesLAC3B03G01714120.1"/>
    <property type="gene ID" value="TraesLAC3B03G01714120"/>
</dbReference>
<feature type="chain" id="PRO_5014501702" description="GPI-anchored protein LLG1-like domain-containing protein" evidence="1">
    <location>
        <begin position="25"/>
        <end position="168"/>
    </location>
</feature>
<dbReference type="Gramene" id="TraesJAG3B03G01779990.1">
    <property type="protein sequence ID" value="TraesJAG3B03G01779990.1"/>
    <property type="gene ID" value="TraesJAG3B03G01779990"/>
</dbReference>
<dbReference type="Gramene" id="TraesJUL3B03G01787610.1">
    <property type="protein sequence ID" value="TraesJUL3B03G01787610.1"/>
    <property type="gene ID" value="TraesJUL3B03G01787610"/>
</dbReference>
<dbReference type="Gramene" id="TraesPARA_EIv1.0_0913280.1">
    <property type="protein sequence ID" value="TraesPARA_EIv1.0_0913280.1.CDS"/>
    <property type="gene ID" value="TraesPARA_EIv1.0_0913280"/>
</dbReference>
<dbReference type="Gramene" id="TraesCLE_scaffold_136858_01G000200.1">
    <property type="protein sequence ID" value="TraesCLE_scaffold_136858_01G000200.1"/>
    <property type="gene ID" value="TraesCLE_scaffold_136858_01G000200"/>
</dbReference>
<dbReference type="OMA" id="SDCARTM"/>
<dbReference type="HOGENOM" id="CLU_119747_0_0_1"/>
<dbReference type="SMR" id="A0A077S842"/>